<dbReference type="PANTHER" id="PTHR43078">
    <property type="entry name" value="UDP-GLUCURONIC ACID DECARBOXYLASE-RELATED"/>
    <property type="match status" value="1"/>
</dbReference>
<keyword evidence="8" id="KW-0333">Golgi apparatus</keyword>
<dbReference type="EMBL" id="LR778114">
    <property type="protein sequence ID" value="CAB1127840.1"/>
    <property type="molecule type" value="Genomic_DNA"/>
</dbReference>
<evidence type="ECO:0000256" key="2">
    <source>
        <dbReference type="ARBA" id="ARBA00004323"/>
    </source>
</evidence>
<name>A0A6F8ZDU9_9FIRM</name>
<dbReference type="SUPFAM" id="SSF51735">
    <property type="entry name" value="NAD(P)-binding Rossmann-fold domains"/>
    <property type="match status" value="1"/>
</dbReference>
<evidence type="ECO:0000256" key="5">
    <source>
        <dbReference type="ARBA" id="ARBA00022968"/>
    </source>
</evidence>
<keyword evidence="5" id="KW-0735">Signal-anchor</keyword>
<evidence type="ECO:0000313" key="15">
    <source>
        <dbReference type="Proteomes" id="UP000503399"/>
    </source>
</evidence>
<proteinExistence type="predicted"/>
<comment type="subcellular location">
    <subcellularLocation>
        <location evidence="2">Golgi apparatus membrane</location>
        <topology evidence="2">Single-pass type II membrane protein</topology>
    </subcellularLocation>
    <subcellularLocation>
        <location evidence="12">Golgi apparatus</location>
        <location evidence="12">Golgi stack membrane</location>
    </subcellularLocation>
</comment>
<dbReference type="PANTHER" id="PTHR43078:SF6">
    <property type="entry name" value="UDP-GLUCURONIC ACID DECARBOXYLASE 1"/>
    <property type="match status" value="1"/>
</dbReference>
<keyword evidence="4" id="KW-0210">Decarboxylase</keyword>
<keyword evidence="7" id="KW-0520">NAD</keyword>
<comment type="cofactor">
    <cofactor evidence="1">
        <name>NAD(+)</name>
        <dbReference type="ChEBI" id="CHEBI:57540"/>
    </cofactor>
</comment>
<dbReference type="Proteomes" id="UP000503399">
    <property type="component" value="Chromosome"/>
</dbReference>
<dbReference type="AlphaFoldDB" id="A0A6F8ZDU9"/>
<evidence type="ECO:0000313" key="14">
    <source>
        <dbReference type="EMBL" id="CAB1127840.1"/>
    </source>
</evidence>
<evidence type="ECO:0000256" key="6">
    <source>
        <dbReference type="ARBA" id="ARBA00022989"/>
    </source>
</evidence>
<evidence type="ECO:0000256" key="10">
    <source>
        <dbReference type="ARBA" id="ARBA00023180"/>
    </source>
</evidence>
<gene>
    <name evidence="14" type="ORF">R50_0334</name>
</gene>
<reference evidence="14 15" key="1">
    <citation type="submission" date="2020-02" db="EMBL/GenBank/DDBJ databases">
        <authorList>
            <person name="Hogendoorn C."/>
        </authorList>
    </citation>
    <scope>NUCLEOTIDE SEQUENCE [LARGE SCALE GENOMIC DNA]</scope>
    <source>
        <strain evidence="14">R501</strain>
    </source>
</reference>
<dbReference type="InterPro" id="IPR036291">
    <property type="entry name" value="NAD(P)-bd_dom_sf"/>
</dbReference>
<keyword evidence="11" id="KW-0456">Lyase</keyword>
<evidence type="ECO:0000259" key="13">
    <source>
        <dbReference type="Pfam" id="PF01370"/>
    </source>
</evidence>
<evidence type="ECO:0000256" key="12">
    <source>
        <dbReference type="ARBA" id="ARBA00037859"/>
    </source>
</evidence>
<organism evidence="14 15">
    <name type="scientific">Candidatus Hydrogenisulfobacillus filiaventi</name>
    <dbReference type="NCBI Taxonomy" id="2707344"/>
    <lineage>
        <taxon>Bacteria</taxon>
        <taxon>Bacillati</taxon>
        <taxon>Bacillota</taxon>
        <taxon>Clostridia</taxon>
        <taxon>Eubacteriales</taxon>
        <taxon>Clostridiales Family XVII. Incertae Sedis</taxon>
        <taxon>Candidatus Hydrogenisulfobacillus</taxon>
    </lineage>
</organism>
<dbReference type="FunFam" id="3.40.50.720:FF:000065">
    <property type="entry name" value="UDP-glucuronic acid decarboxylase 1"/>
    <property type="match status" value="1"/>
</dbReference>
<evidence type="ECO:0000256" key="4">
    <source>
        <dbReference type="ARBA" id="ARBA00022793"/>
    </source>
</evidence>
<evidence type="ECO:0000256" key="11">
    <source>
        <dbReference type="ARBA" id="ARBA00023239"/>
    </source>
</evidence>
<dbReference type="GO" id="GO:0033320">
    <property type="term" value="P:UDP-D-xylose biosynthetic process"/>
    <property type="evidence" value="ECO:0007669"/>
    <property type="project" value="UniProtKB-UniPathway"/>
</dbReference>
<accession>A0A6F8ZDU9</accession>
<keyword evidence="6" id="KW-1133">Transmembrane helix</keyword>
<dbReference type="Pfam" id="PF01370">
    <property type="entry name" value="Epimerase"/>
    <property type="match status" value="1"/>
</dbReference>
<evidence type="ECO:0000256" key="1">
    <source>
        <dbReference type="ARBA" id="ARBA00001911"/>
    </source>
</evidence>
<dbReference type="GO" id="GO:0048040">
    <property type="term" value="F:UDP-glucuronate decarboxylase activity"/>
    <property type="evidence" value="ECO:0007669"/>
    <property type="project" value="TreeGrafter"/>
</dbReference>
<dbReference type="KEGG" id="hfv:R50_0334"/>
<dbReference type="Gene3D" id="3.40.50.720">
    <property type="entry name" value="NAD(P)-binding Rossmann-like Domain"/>
    <property type="match status" value="1"/>
</dbReference>
<evidence type="ECO:0000256" key="8">
    <source>
        <dbReference type="ARBA" id="ARBA00023034"/>
    </source>
</evidence>
<keyword evidence="15" id="KW-1185">Reference proteome</keyword>
<keyword evidence="3" id="KW-0812">Transmembrane</keyword>
<dbReference type="GO" id="GO:0070403">
    <property type="term" value="F:NAD+ binding"/>
    <property type="evidence" value="ECO:0007669"/>
    <property type="project" value="InterPro"/>
</dbReference>
<protein>
    <submittedName>
        <fullName evidence="14">NAD-dependent dehydratase</fullName>
    </submittedName>
</protein>
<evidence type="ECO:0000256" key="9">
    <source>
        <dbReference type="ARBA" id="ARBA00023136"/>
    </source>
</evidence>
<dbReference type="GO" id="GO:0042732">
    <property type="term" value="P:D-xylose metabolic process"/>
    <property type="evidence" value="ECO:0007669"/>
    <property type="project" value="InterPro"/>
</dbReference>
<dbReference type="GO" id="GO:0005737">
    <property type="term" value="C:cytoplasm"/>
    <property type="evidence" value="ECO:0007669"/>
    <property type="project" value="TreeGrafter"/>
</dbReference>
<evidence type="ECO:0000256" key="3">
    <source>
        <dbReference type="ARBA" id="ARBA00022692"/>
    </source>
</evidence>
<sequence>MKTALVTGAAGFMGSHLTDRLVAEGWQVWAVDNLATGSWDNLDPAYRERGVVTALEWDVTRDLSPEALRAAGLEHLDLVVHLASAASPVHYRRLALETLWVNSKGTGNALEVARAYGARFLLGSTSEAYGDPEVSPQPETYWGHVNPVGPRACYDESKRFGEALTMEYVRQYGLDARILRFFNCYGPRMQVGDGRVVPNFVSQALQGEPLTVYGDGSQTRSFCYVSDEVEAIWRIANAPGLAGEIFNVGNPEERTILDFARAVAAVAGVELKVTYRPLPPDDPTNRCPDISKARRLLGWEPVVSLEEGLAATFAYFRALPAVGGRQG</sequence>
<feature type="domain" description="NAD-dependent epimerase/dehydratase" evidence="13">
    <location>
        <begin position="4"/>
        <end position="249"/>
    </location>
</feature>
<dbReference type="InterPro" id="IPR001509">
    <property type="entry name" value="Epimerase_deHydtase"/>
</dbReference>
<dbReference type="UniPathway" id="UPA00796">
    <property type="reaction ID" value="UER00771"/>
</dbReference>
<dbReference type="InterPro" id="IPR044516">
    <property type="entry name" value="UXS-like"/>
</dbReference>
<keyword evidence="10" id="KW-0325">Glycoprotein</keyword>
<evidence type="ECO:0000256" key="7">
    <source>
        <dbReference type="ARBA" id="ARBA00023027"/>
    </source>
</evidence>
<keyword evidence="9" id="KW-0472">Membrane</keyword>